<keyword evidence="5" id="KW-1185">Reference proteome</keyword>
<dbReference type="NCBIfam" id="NF007989">
    <property type="entry name" value="PRK10717.1"/>
    <property type="match status" value="1"/>
</dbReference>
<feature type="domain" description="FCP1 homology" evidence="3">
    <location>
        <begin position="649"/>
        <end position="807"/>
    </location>
</feature>
<comment type="cofactor">
    <cofactor evidence="1">
        <name>pyridoxal 5'-phosphate</name>
        <dbReference type="ChEBI" id="CHEBI:597326"/>
    </cofactor>
</comment>
<dbReference type="EMBL" id="JBBXMP010000016">
    <property type="protein sequence ID" value="KAL0068720.1"/>
    <property type="molecule type" value="Genomic_DNA"/>
</dbReference>
<name>A0ABR3A5D7_9AGAR</name>
<evidence type="ECO:0000259" key="3">
    <source>
        <dbReference type="PROSITE" id="PS50969"/>
    </source>
</evidence>
<sequence length="821" mass="87524">MSMSILSAARGSLFRRTFTTGSVEGFNGAVGNTPLIYLKGLSEKTGSHIYGKAEFQNPGGSVKDRAALGVITDAEQRGLLKPGGTVVEGTAGNTGIGLAHVCRARGYRCVIFMPNTQSQEKIDLLRMLGAEVHPVPAVAYDNPANYNHQARDFAKDTPNAVWTDQFDNTANAAAHYKSTGPEIWEQTKGELDGFICSTGTGGTLAGVGKFLKEKSNGKTQVWLADPPGSVLTSYFNSGGKLTERSGSSITEGIGQGRITNNLGTFVNDLDGAFTVPDSKSIATLYDLLATEGLYLGASSALNVVAAAELAVKLGKGSRVVTILCDVAPSVKFVWPCLGGATVRVNSQNLDHNLLSFAGAMDPSHNVVADNDAKGASDVANDAKDVNKDASHEPSKNEQPTESPPTDPQSRPAEDTHPQPNGKDKSSEKTKENPSASQKQSQNPQKPSAFSRFIRKLIPCIPSSPSSQPFEVDEPAASHEKGKPSEATTKDSETAPSDAPKQPEQAAEGAEQTAQSGTTEPASHSLPPLTVPPATSSDVDVLVPPTPTTLLLPPNETEGVTSGAVVPPGSSGTVNKRHSHHSTSPTNGTAPDGNEDSEGSSFTEDDDIEDPHHLDEVEDEEERLILNGGAGIPIGPDGVPKPLLPPIAPQHAGRKCLVLDLDETLVHSSFKSIQHADFVVPVEIEYHWHNVYVIKRPGVDNFLKKMGEIYEIVVFTASLSKYADPVLDRLDIHHTITHRLFRESCYNHRGNYVKDLSQLGRPIGDTIILDNSPASYIFHPNNAVPVSSWFNDPHDTELTDLVPFLADLATVDDVRGVLDGAR</sequence>
<evidence type="ECO:0000313" key="5">
    <source>
        <dbReference type="Proteomes" id="UP001437256"/>
    </source>
</evidence>
<dbReference type="InterPro" id="IPR023214">
    <property type="entry name" value="HAD_sf"/>
</dbReference>
<evidence type="ECO:0000256" key="2">
    <source>
        <dbReference type="SAM" id="MobiDB-lite"/>
    </source>
</evidence>
<gene>
    <name evidence="4" type="ORF">AAF712_004049</name>
</gene>
<dbReference type="CDD" id="cd01561">
    <property type="entry name" value="CBS_like"/>
    <property type="match status" value="1"/>
</dbReference>
<feature type="compositionally biased region" description="Low complexity" evidence="2">
    <location>
        <begin position="537"/>
        <end position="553"/>
    </location>
</feature>
<dbReference type="SMART" id="SM00577">
    <property type="entry name" value="CPDc"/>
    <property type="match status" value="1"/>
</dbReference>
<dbReference type="PROSITE" id="PS00901">
    <property type="entry name" value="CYS_SYNTHASE"/>
    <property type="match status" value="1"/>
</dbReference>
<evidence type="ECO:0000256" key="1">
    <source>
        <dbReference type="ARBA" id="ARBA00001933"/>
    </source>
</evidence>
<dbReference type="PANTHER" id="PTHR10314">
    <property type="entry name" value="CYSTATHIONINE BETA-SYNTHASE"/>
    <property type="match status" value="1"/>
</dbReference>
<dbReference type="Proteomes" id="UP001437256">
    <property type="component" value="Unassembled WGS sequence"/>
</dbReference>
<feature type="region of interest" description="Disordered" evidence="2">
    <location>
        <begin position="376"/>
        <end position="609"/>
    </location>
</feature>
<proteinExistence type="predicted"/>
<dbReference type="CDD" id="cd07521">
    <property type="entry name" value="HAD_FCP1-like"/>
    <property type="match status" value="1"/>
</dbReference>
<dbReference type="NCBIfam" id="TIGR02251">
    <property type="entry name" value="HIF-SF_euk"/>
    <property type="match status" value="1"/>
</dbReference>
<dbReference type="SUPFAM" id="SSF53686">
    <property type="entry name" value="Tryptophan synthase beta subunit-like PLP-dependent enzymes"/>
    <property type="match status" value="1"/>
</dbReference>
<feature type="compositionally biased region" description="Low complexity" evidence="2">
    <location>
        <begin position="457"/>
        <end position="468"/>
    </location>
</feature>
<dbReference type="Gene3D" id="3.40.50.1000">
    <property type="entry name" value="HAD superfamily/HAD-like"/>
    <property type="match status" value="1"/>
</dbReference>
<dbReference type="Pfam" id="PF00291">
    <property type="entry name" value="PALP"/>
    <property type="match status" value="1"/>
</dbReference>
<dbReference type="Pfam" id="PF03031">
    <property type="entry name" value="NIF"/>
    <property type="match status" value="1"/>
</dbReference>
<dbReference type="PROSITE" id="PS50969">
    <property type="entry name" value="FCP1"/>
    <property type="match status" value="1"/>
</dbReference>
<evidence type="ECO:0000313" key="4">
    <source>
        <dbReference type="EMBL" id="KAL0068720.1"/>
    </source>
</evidence>
<dbReference type="Gene3D" id="3.40.50.1100">
    <property type="match status" value="2"/>
</dbReference>
<feature type="compositionally biased region" description="Low complexity" evidence="2">
    <location>
        <begin position="432"/>
        <end position="448"/>
    </location>
</feature>
<organism evidence="4 5">
    <name type="scientific">Marasmius tenuissimus</name>
    <dbReference type="NCBI Taxonomy" id="585030"/>
    <lineage>
        <taxon>Eukaryota</taxon>
        <taxon>Fungi</taxon>
        <taxon>Dikarya</taxon>
        <taxon>Basidiomycota</taxon>
        <taxon>Agaricomycotina</taxon>
        <taxon>Agaricomycetes</taxon>
        <taxon>Agaricomycetidae</taxon>
        <taxon>Agaricales</taxon>
        <taxon>Marasmiineae</taxon>
        <taxon>Marasmiaceae</taxon>
        <taxon>Marasmius</taxon>
    </lineage>
</organism>
<feature type="compositionally biased region" description="Low complexity" evidence="2">
    <location>
        <begin position="501"/>
        <end position="514"/>
    </location>
</feature>
<dbReference type="InterPro" id="IPR050214">
    <property type="entry name" value="Cys_Synth/Cystath_Beta-Synth"/>
</dbReference>
<feature type="compositionally biased region" description="Basic and acidic residues" evidence="2">
    <location>
        <begin position="376"/>
        <end position="395"/>
    </location>
</feature>
<feature type="compositionally biased region" description="Basic and acidic residues" evidence="2">
    <location>
        <begin position="475"/>
        <end position="492"/>
    </location>
</feature>
<feature type="compositionally biased region" description="Basic and acidic residues" evidence="2">
    <location>
        <begin position="411"/>
        <end position="431"/>
    </location>
</feature>
<reference evidence="4 5" key="1">
    <citation type="submission" date="2024-05" db="EMBL/GenBank/DDBJ databases">
        <title>A draft genome resource for the thread blight pathogen Marasmius tenuissimus strain MS-2.</title>
        <authorList>
            <person name="Yulfo-Soto G.E."/>
            <person name="Baruah I.K."/>
            <person name="Amoako-Attah I."/>
            <person name="Bukari Y."/>
            <person name="Meinhardt L.W."/>
            <person name="Bailey B.A."/>
            <person name="Cohen S.P."/>
        </authorList>
    </citation>
    <scope>NUCLEOTIDE SEQUENCE [LARGE SCALE GENOMIC DNA]</scope>
    <source>
        <strain evidence="4 5">MS-2</strain>
    </source>
</reference>
<dbReference type="InterPro" id="IPR004274">
    <property type="entry name" value="FCP1_dom"/>
</dbReference>
<dbReference type="InterPro" id="IPR011948">
    <property type="entry name" value="Dullard_phosphatase"/>
</dbReference>
<comment type="caution">
    <text evidence="4">The sequence shown here is derived from an EMBL/GenBank/DDBJ whole genome shotgun (WGS) entry which is preliminary data.</text>
</comment>
<dbReference type="InterPro" id="IPR001926">
    <property type="entry name" value="TrpB-like_PALP"/>
</dbReference>
<protein>
    <recommendedName>
        <fullName evidence="3">FCP1 homology domain-containing protein</fullName>
    </recommendedName>
</protein>
<feature type="compositionally biased region" description="Acidic residues" evidence="2">
    <location>
        <begin position="592"/>
        <end position="608"/>
    </location>
</feature>
<dbReference type="InterPro" id="IPR036412">
    <property type="entry name" value="HAD-like_sf"/>
</dbReference>
<accession>A0ABR3A5D7</accession>
<dbReference type="InterPro" id="IPR036052">
    <property type="entry name" value="TrpB-like_PALP_sf"/>
</dbReference>
<dbReference type="SUPFAM" id="SSF56784">
    <property type="entry name" value="HAD-like"/>
    <property type="match status" value="1"/>
</dbReference>
<dbReference type="InterPro" id="IPR001216">
    <property type="entry name" value="P-phosphate_BS"/>
</dbReference>